<dbReference type="Gene3D" id="3.90.1170.50">
    <property type="entry name" value="Aldehyde oxidase/xanthine dehydrogenase, a/b hammerhead"/>
    <property type="match status" value="1"/>
</dbReference>
<dbReference type="SMART" id="SM01008">
    <property type="entry name" value="Ald_Xan_dh_C"/>
    <property type="match status" value="1"/>
</dbReference>
<dbReference type="InterPro" id="IPR046867">
    <property type="entry name" value="AldOxase/xan_DH_MoCoBD2"/>
</dbReference>
<dbReference type="eggNOG" id="COG1529">
    <property type="taxonomic scope" value="Bacteria"/>
</dbReference>
<sequence>MPISIAGNRLISTWISIDAHSRTFRIYSGKVELGQNILTAIGQIAAHELRVSFECIEMVRARTGLSPDESITSGSLSIQHSGMAVRLICRRVRHLFVVRAAAMHSVAPESITVAAGTFYSDKIRVGDYWELAKEVDLDVFYADDASLPEKEIPYVSASVPALGITEKSTGRYGFIHDMLSDRVLHGRILRPPSIQATLIDIDATAVEQMKGVVAIARDGSLVGVLAEHEYIAERAVVMLGQSATWQEADCLPDPGRLGAWMREQACDTIDYADAASAASGLNLPGREDRNDSVYEPDYDKPFIKHASIGPSCAYAICHEDDRLHVWTHSQGVYNLRTDLALVFGVDEQHIVVEHVPGAGCYGHNGADDVAFDAAWLSRYAKGRQVRIQWSRADELCWSPQGPAMSMHLKVRVDKEGRIQDWQHQTWSPGHSLRPGRAPTSTLLGSWYQARAQPVSSAINAPIVAGGGTERNLIPSYDLPCSRLASHRVLHMPVRTSSLRCLGAFGNVFAIESMLDTIAADFDIDPIDYRLGILSDPRAINVLQEVRRISGWPGSTGPGHNNDAVGWGVGYARYKNKGAYCAVVAKVLLGHRVVVDTLFIAVDVGEIINPDGVMQQIEGGAIQATSWATMEEAHFSGRALMDDDWQKYPVIRFSDVPDIEISLLDQPDQPPVGAGEPSLAPTAAAIANAIHNAIGVRLKQMPMTFERINQTIQEQV</sequence>
<protein>
    <submittedName>
        <fullName evidence="2">Oxidoreductase</fullName>
    </submittedName>
</protein>
<dbReference type="PIRSF" id="PIRSF036389">
    <property type="entry name" value="IOR_B"/>
    <property type="match status" value="1"/>
</dbReference>
<keyword evidence="3" id="KW-1185">Reference proteome</keyword>
<evidence type="ECO:0000313" key="3">
    <source>
        <dbReference type="Proteomes" id="UP000018733"/>
    </source>
</evidence>
<gene>
    <name evidence="2" type="ORF">W822_00370</name>
</gene>
<dbReference type="Gene3D" id="3.30.365.10">
    <property type="entry name" value="Aldehyde oxidase/xanthine dehydrogenase, molybdopterin binding domain"/>
    <property type="match status" value="4"/>
</dbReference>
<dbReference type="HOGENOM" id="CLU_013917_0_0_4"/>
<dbReference type="InterPro" id="IPR008274">
    <property type="entry name" value="AldOxase/xan_DH_MoCoBD1"/>
</dbReference>
<dbReference type="Pfam" id="PF02738">
    <property type="entry name" value="MoCoBD_1"/>
    <property type="match status" value="1"/>
</dbReference>
<dbReference type="Pfam" id="PF20256">
    <property type="entry name" value="MoCoBD_2"/>
    <property type="match status" value="2"/>
</dbReference>
<dbReference type="SUPFAM" id="SSF54665">
    <property type="entry name" value="CO dehydrogenase molybdoprotein N-domain-like"/>
    <property type="match status" value="1"/>
</dbReference>
<dbReference type="InterPro" id="IPR037165">
    <property type="entry name" value="AldOxase/xan_DH_Mopterin-bd_sf"/>
</dbReference>
<feature type="domain" description="Aldehyde oxidase/xanthine dehydrogenase a/b hammerhead" evidence="1">
    <location>
        <begin position="169"/>
        <end position="249"/>
    </location>
</feature>
<dbReference type="Proteomes" id="UP000018733">
    <property type="component" value="Unassembled WGS sequence"/>
</dbReference>
<dbReference type="EMBL" id="AYXT01000001">
    <property type="protein sequence ID" value="ETF03715.1"/>
    <property type="molecule type" value="Genomic_DNA"/>
</dbReference>
<organism evidence="2 3">
    <name type="scientific">Advenella kashmirensis W13003</name>
    <dbReference type="NCBI Taxonomy" id="1424334"/>
    <lineage>
        <taxon>Bacteria</taxon>
        <taxon>Pseudomonadati</taxon>
        <taxon>Pseudomonadota</taxon>
        <taxon>Betaproteobacteria</taxon>
        <taxon>Burkholderiales</taxon>
        <taxon>Alcaligenaceae</taxon>
    </lineage>
</organism>
<dbReference type="InterPro" id="IPR012368">
    <property type="entry name" value="OxRdtase_Mopterin-bd_su_IorB"/>
</dbReference>
<reference evidence="2 3" key="1">
    <citation type="journal article" date="2014" name="Genome Announc.">
        <title>Draft Genome Sequence of Advenella kashmirensis Strain W13003, a Polycyclic Aromatic Hydrocarbon-Degrading Bacterium.</title>
        <authorList>
            <person name="Wang X."/>
            <person name="Jin D."/>
            <person name="Zhou L."/>
            <person name="Wu L."/>
            <person name="An W."/>
            <person name="Zhao L."/>
        </authorList>
    </citation>
    <scope>NUCLEOTIDE SEQUENCE [LARGE SCALE GENOMIC DNA]</scope>
    <source>
        <strain evidence="2 3">W13003</strain>
    </source>
</reference>
<name>V8QWN1_9BURK</name>
<dbReference type="InterPro" id="IPR036856">
    <property type="entry name" value="Ald_Oxase/Xan_DH_a/b_sf"/>
</dbReference>
<proteinExistence type="predicted"/>
<dbReference type="InterPro" id="IPR052516">
    <property type="entry name" value="N-heterocyclic_Hydroxylase"/>
</dbReference>
<accession>V8QWN1</accession>
<dbReference type="PATRIC" id="fig|1424334.3.peg.75"/>
<dbReference type="AlphaFoldDB" id="V8QWN1"/>
<comment type="caution">
    <text evidence="2">The sequence shown here is derived from an EMBL/GenBank/DDBJ whole genome shotgun (WGS) entry which is preliminary data.</text>
</comment>
<evidence type="ECO:0000259" key="1">
    <source>
        <dbReference type="SMART" id="SM01008"/>
    </source>
</evidence>
<dbReference type="GO" id="GO:0016491">
    <property type="term" value="F:oxidoreductase activity"/>
    <property type="evidence" value="ECO:0007669"/>
    <property type="project" value="InterPro"/>
</dbReference>
<dbReference type="PANTHER" id="PTHR47495:SF1">
    <property type="entry name" value="BLL3820 PROTEIN"/>
    <property type="match status" value="1"/>
</dbReference>
<dbReference type="STRING" id="1424334.W822_00370"/>
<dbReference type="SUPFAM" id="SSF56003">
    <property type="entry name" value="Molybdenum cofactor-binding domain"/>
    <property type="match status" value="2"/>
</dbReference>
<dbReference type="InterPro" id="IPR000674">
    <property type="entry name" value="Ald_Oxase/Xan_DH_a/b"/>
</dbReference>
<dbReference type="PANTHER" id="PTHR47495">
    <property type="entry name" value="ALDEHYDE DEHYDROGENASE"/>
    <property type="match status" value="1"/>
</dbReference>
<evidence type="ECO:0000313" key="2">
    <source>
        <dbReference type="EMBL" id="ETF03715.1"/>
    </source>
</evidence>